<evidence type="ECO:0000256" key="4">
    <source>
        <dbReference type="ARBA" id="ARBA00022964"/>
    </source>
</evidence>
<evidence type="ECO:0000256" key="5">
    <source>
        <dbReference type="ARBA" id="ARBA00023002"/>
    </source>
</evidence>
<evidence type="ECO:0000256" key="2">
    <source>
        <dbReference type="ARBA" id="ARBA00022723"/>
    </source>
</evidence>
<name>A0ABR8SC76_9BURK</name>
<keyword evidence="6" id="KW-0408">Iron</keyword>
<dbReference type="InterPro" id="IPR005123">
    <property type="entry name" value="Oxoglu/Fe-dep_dioxygenase_dom"/>
</dbReference>
<comment type="cofactor">
    <cofactor evidence="1">
        <name>L-ascorbate</name>
        <dbReference type="ChEBI" id="CHEBI:38290"/>
    </cofactor>
</comment>
<dbReference type="PROSITE" id="PS51471">
    <property type="entry name" value="FE2OG_OXY"/>
    <property type="match status" value="1"/>
</dbReference>
<sequence length="266" mass="29223">MQWLQTQLAAGHAPATLHKSLLKAGWAPHIAQAALVACTQPTPNPARIAPMPEPDLSQHSNQIDVGDRQVQVLLSMQKPRLVLFGNLLSDTECEQLIADARPAMARSRTVATQAHGEEINPDRTSSGMFYTRGQTPVVALLEARIAKLLRWPLENGEGLQVLSYRPGAEYKPHHDYFNPQEPSSAAILQHGGQRVGTLVIYLSDVAAGGCTFFPESQLRIHPCKGHAVFFSYPSPEIHTLTLHGGDPVLQGEKWIATKWLREAPFL</sequence>
<reference evidence="8 9" key="1">
    <citation type="submission" date="2020-08" db="EMBL/GenBank/DDBJ databases">
        <title>A Genomic Blueprint of the Chicken Gut Microbiome.</title>
        <authorList>
            <person name="Gilroy R."/>
            <person name="Ravi A."/>
            <person name="Getino M."/>
            <person name="Pursley I."/>
            <person name="Horton D.L."/>
            <person name="Alikhan N.-F."/>
            <person name="Baker D."/>
            <person name="Gharbi K."/>
            <person name="Hall N."/>
            <person name="Watson M."/>
            <person name="Adriaenssens E.M."/>
            <person name="Foster-Nyarko E."/>
            <person name="Jarju S."/>
            <person name="Secka A."/>
            <person name="Antonio M."/>
            <person name="Oren A."/>
            <person name="Chaudhuri R."/>
            <person name="La Ragione R.M."/>
            <person name="Hildebrand F."/>
            <person name="Pallen M.J."/>
        </authorList>
    </citation>
    <scope>NUCLEOTIDE SEQUENCE [LARGE SCALE GENOMIC DNA]</scope>
    <source>
        <strain evidence="8 9">Sa2CVA6</strain>
    </source>
</reference>
<evidence type="ECO:0000259" key="7">
    <source>
        <dbReference type="PROSITE" id="PS51471"/>
    </source>
</evidence>
<evidence type="ECO:0000313" key="9">
    <source>
        <dbReference type="Proteomes" id="UP000634919"/>
    </source>
</evidence>
<dbReference type="Pfam" id="PF13640">
    <property type="entry name" value="2OG-FeII_Oxy_3"/>
    <property type="match status" value="1"/>
</dbReference>
<evidence type="ECO:0000256" key="3">
    <source>
        <dbReference type="ARBA" id="ARBA00022896"/>
    </source>
</evidence>
<evidence type="ECO:0000256" key="6">
    <source>
        <dbReference type="ARBA" id="ARBA00023004"/>
    </source>
</evidence>
<evidence type="ECO:0000313" key="8">
    <source>
        <dbReference type="EMBL" id="MBD7960719.1"/>
    </source>
</evidence>
<keyword evidence="3" id="KW-0847">Vitamin C</keyword>
<accession>A0ABR8SC76</accession>
<dbReference type="Gene3D" id="2.60.120.620">
    <property type="entry name" value="q2cbj1_9rhob like domain"/>
    <property type="match status" value="1"/>
</dbReference>
<dbReference type="PANTHER" id="PTHR10869:SF246">
    <property type="entry name" value="TRANSMEMBRANE PROLYL 4-HYDROXYLASE"/>
    <property type="match status" value="1"/>
</dbReference>
<dbReference type="InterPro" id="IPR006620">
    <property type="entry name" value="Pro_4_hyd_alph"/>
</dbReference>
<dbReference type="InterPro" id="IPR045054">
    <property type="entry name" value="P4HA-like"/>
</dbReference>
<evidence type="ECO:0000256" key="1">
    <source>
        <dbReference type="ARBA" id="ARBA00001961"/>
    </source>
</evidence>
<organism evidence="8 9">
    <name type="scientific">Comamonas avium</name>
    <dbReference type="NCBI Taxonomy" id="2762231"/>
    <lineage>
        <taxon>Bacteria</taxon>
        <taxon>Pseudomonadati</taxon>
        <taxon>Pseudomonadota</taxon>
        <taxon>Betaproteobacteria</taxon>
        <taxon>Burkholderiales</taxon>
        <taxon>Comamonadaceae</taxon>
        <taxon>Comamonas</taxon>
    </lineage>
</organism>
<dbReference type="EMBL" id="JACSQK010000004">
    <property type="protein sequence ID" value="MBD7960719.1"/>
    <property type="molecule type" value="Genomic_DNA"/>
</dbReference>
<dbReference type="Proteomes" id="UP000634919">
    <property type="component" value="Unassembled WGS sequence"/>
</dbReference>
<feature type="domain" description="Fe2OG dioxygenase" evidence="7">
    <location>
        <begin position="155"/>
        <end position="262"/>
    </location>
</feature>
<proteinExistence type="predicted"/>
<comment type="caution">
    <text evidence="8">The sequence shown here is derived from an EMBL/GenBank/DDBJ whole genome shotgun (WGS) entry which is preliminary data.</text>
</comment>
<dbReference type="InterPro" id="IPR044862">
    <property type="entry name" value="Pro_4_hyd_alph_FE2OG_OXY"/>
</dbReference>
<keyword evidence="5" id="KW-0560">Oxidoreductase</keyword>
<dbReference type="PANTHER" id="PTHR10869">
    <property type="entry name" value="PROLYL 4-HYDROXYLASE ALPHA SUBUNIT"/>
    <property type="match status" value="1"/>
</dbReference>
<keyword evidence="9" id="KW-1185">Reference proteome</keyword>
<gene>
    <name evidence="8" type="ORF">H9646_09475</name>
</gene>
<dbReference type="SMART" id="SM00702">
    <property type="entry name" value="P4Hc"/>
    <property type="match status" value="1"/>
</dbReference>
<keyword evidence="4" id="KW-0223">Dioxygenase</keyword>
<protein>
    <submittedName>
        <fullName evidence="8">2OG-Fe(II) oxygenase</fullName>
    </submittedName>
</protein>
<keyword evidence="2" id="KW-0479">Metal-binding</keyword>